<protein>
    <submittedName>
        <fullName evidence="11">Uncharacterized protein</fullName>
    </submittedName>
</protein>
<evidence type="ECO:0000256" key="8">
    <source>
        <dbReference type="ARBA" id="ARBA00023170"/>
    </source>
</evidence>
<comment type="caution">
    <text evidence="11">The sequence shown here is derived from an EMBL/GenBank/DDBJ whole genome shotgun (WGS) entry which is preliminary data.</text>
</comment>
<accession>A0ABD2P224</accession>
<feature type="transmembrane region" description="Helical" evidence="10">
    <location>
        <begin position="30"/>
        <end position="51"/>
    </location>
</feature>
<dbReference type="EMBL" id="JABFTP020000165">
    <property type="protein sequence ID" value="KAL3285046.1"/>
    <property type="molecule type" value="Genomic_DNA"/>
</dbReference>
<dbReference type="Proteomes" id="UP001516400">
    <property type="component" value="Unassembled WGS sequence"/>
</dbReference>
<dbReference type="AlphaFoldDB" id="A0ABD2P224"/>
<keyword evidence="2" id="KW-1003">Cell membrane</keyword>
<dbReference type="Pfam" id="PF02949">
    <property type="entry name" value="7tm_6"/>
    <property type="match status" value="1"/>
</dbReference>
<keyword evidence="7 10" id="KW-0472">Membrane</keyword>
<keyword evidence="12" id="KW-1185">Reference proteome</keyword>
<evidence type="ECO:0000313" key="12">
    <source>
        <dbReference type="Proteomes" id="UP001516400"/>
    </source>
</evidence>
<evidence type="ECO:0000256" key="7">
    <source>
        <dbReference type="ARBA" id="ARBA00023136"/>
    </source>
</evidence>
<evidence type="ECO:0000256" key="5">
    <source>
        <dbReference type="ARBA" id="ARBA00022725"/>
    </source>
</evidence>
<keyword evidence="8" id="KW-0675">Receptor</keyword>
<dbReference type="PANTHER" id="PTHR21137">
    <property type="entry name" value="ODORANT RECEPTOR"/>
    <property type="match status" value="1"/>
</dbReference>
<dbReference type="GO" id="GO:0007608">
    <property type="term" value="P:sensory perception of smell"/>
    <property type="evidence" value="ECO:0007669"/>
    <property type="project" value="UniProtKB-KW"/>
</dbReference>
<evidence type="ECO:0000256" key="2">
    <source>
        <dbReference type="ARBA" id="ARBA00022475"/>
    </source>
</evidence>
<dbReference type="GO" id="GO:0007165">
    <property type="term" value="P:signal transduction"/>
    <property type="evidence" value="ECO:0007669"/>
    <property type="project" value="UniProtKB-KW"/>
</dbReference>
<keyword evidence="6 10" id="KW-1133">Transmembrane helix</keyword>
<evidence type="ECO:0000256" key="3">
    <source>
        <dbReference type="ARBA" id="ARBA00022606"/>
    </source>
</evidence>
<dbReference type="InterPro" id="IPR004117">
    <property type="entry name" value="7tm6_olfct_rcpt"/>
</dbReference>
<evidence type="ECO:0000256" key="4">
    <source>
        <dbReference type="ARBA" id="ARBA00022692"/>
    </source>
</evidence>
<evidence type="ECO:0000256" key="10">
    <source>
        <dbReference type="SAM" id="Phobius"/>
    </source>
</evidence>
<proteinExistence type="predicted"/>
<organism evidence="11 12">
    <name type="scientific">Cryptolaemus montrouzieri</name>
    <dbReference type="NCBI Taxonomy" id="559131"/>
    <lineage>
        <taxon>Eukaryota</taxon>
        <taxon>Metazoa</taxon>
        <taxon>Ecdysozoa</taxon>
        <taxon>Arthropoda</taxon>
        <taxon>Hexapoda</taxon>
        <taxon>Insecta</taxon>
        <taxon>Pterygota</taxon>
        <taxon>Neoptera</taxon>
        <taxon>Endopterygota</taxon>
        <taxon>Coleoptera</taxon>
        <taxon>Polyphaga</taxon>
        <taxon>Cucujiformia</taxon>
        <taxon>Coccinelloidea</taxon>
        <taxon>Coccinellidae</taxon>
        <taxon>Scymninae</taxon>
        <taxon>Scymnini</taxon>
        <taxon>Cryptolaemus</taxon>
    </lineage>
</organism>
<evidence type="ECO:0000313" key="11">
    <source>
        <dbReference type="EMBL" id="KAL3285046.1"/>
    </source>
</evidence>
<evidence type="ECO:0000256" key="9">
    <source>
        <dbReference type="ARBA" id="ARBA00023224"/>
    </source>
</evidence>
<sequence>MELLKSKEFQPKNYTQKEIMDESLRNYKNAFRIFFTSGTVSCLMFTLLPILTNQNNLPFDAWYPYNWKESPWYEITYGHQIVSTFFLTFTNIGIDCFSAGMMAVVGCQCEILGHTLLNLYEFSRLELDDEREDRNDIFGRYNEQFENLIGHHKNILM</sequence>
<evidence type="ECO:0000256" key="6">
    <source>
        <dbReference type="ARBA" id="ARBA00022989"/>
    </source>
</evidence>
<keyword evidence="9" id="KW-0807">Transducer</keyword>
<dbReference type="GO" id="GO:0005886">
    <property type="term" value="C:plasma membrane"/>
    <property type="evidence" value="ECO:0007669"/>
    <property type="project" value="UniProtKB-SubCell"/>
</dbReference>
<comment type="subcellular location">
    <subcellularLocation>
        <location evidence="1">Cell membrane</location>
        <topology evidence="1">Multi-pass membrane protein</topology>
    </subcellularLocation>
</comment>
<dbReference type="PANTHER" id="PTHR21137:SF35">
    <property type="entry name" value="ODORANT RECEPTOR 19A-RELATED"/>
    <property type="match status" value="1"/>
</dbReference>
<keyword evidence="5" id="KW-0552">Olfaction</keyword>
<gene>
    <name evidence="11" type="ORF">HHI36_019173</name>
</gene>
<keyword evidence="4 10" id="KW-0812">Transmembrane</keyword>
<keyword evidence="3" id="KW-0716">Sensory transduction</keyword>
<evidence type="ECO:0000256" key="1">
    <source>
        <dbReference type="ARBA" id="ARBA00004651"/>
    </source>
</evidence>
<name>A0ABD2P224_9CUCU</name>
<reference evidence="11 12" key="1">
    <citation type="journal article" date="2021" name="BMC Biol.">
        <title>Horizontally acquired antibacterial genes associated with adaptive radiation of ladybird beetles.</title>
        <authorList>
            <person name="Li H.S."/>
            <person name="Tang X.F."/>
            <person name="Huang Y.H."/>
            <person name="Xu Z.Y."/>
            <person name="Chen M.L."/>
            <person name="Du X.Y."/>
            <person name="Qiu B.Y."/>
            <person name="Chen P.T."/>
            <person name="Zhang W."/>
            <person name="Slipinski A."/>
            <person name="Escalona H.E."/>
            <person name="Waterhouse R.M."/>
            <person name="Zwick A."/>
            <person name="Pang H."/>
        </authorList>
    </citation>
    <scope>NUCLEOTIDE SEQUENCE [LARGE SCALE GENOMIC DNA]</scope>
    <source>
        <strain evidence="11">SYSU2018</strain>
    </source>
</reference>